<evidence type="ECO:0000256" key="8">
    <source>
        <dbReference type="ARBA" id="ARBA00029447"/>
    </source>
</evidence>
<dbReference type="SMART" id="SM00283">
    <property type="entry name" value="MA"/>
    <property type="match status" value="1"/>
</dbReference>
<evidence type="ECO:0008006" key="15">
    <source>
        <dbReference type="Google" id="ProtNLM"/>
    </source>
</evidence>
<dbReference type="InterPro" id="IPR029151">
    <property type="entry name" value="Sensor-like_sf"/>
</dbReference>
<dbReference type="CDD" id="cd06225">
    <property type="entry name" value="HAMP"/>
    <property type="match status" value="1"/>
</dbReference>
<dbReference type="Gene3D" id="3.30.450.20">
    <property type="entry name" value="PAS domain"/>
    <property type="match status" value="2"/>
</dbReference>
<dbReference type="PROSITE" id="PS50885">
    <property type="entry name" value="HAMP"/>
    <property type="match status" value="1"/>
</dbReference>
<keyword evidence="3" id="KW-0145">Chemotaxis</keyword>
<protein>
    <recommendedName>
        <fullName evidence="15">Methyl-accepting chemotaxis protein</fullName>
    </recommendedName>
</protein>
<dbReference type="EMBL" id="AP024849">
    <property type="protein sequence ID" value="BCZ44787.1"/>
    <property type="molecule type" value="Genomic_DNA"/>
</dbReference>
<feature type="domain" description="HAMP" evidence="12">
    <location>
        <begin position="324"/>
        <end position="377"/>
    </location>
</feature>
<evidence type="ECO:0000256" key="5">
    <source>
        <dbReference type="ARBA" id="ARBA00022989"/>
    </source>
</evidence>
<dbReference type="Pfam" id="PF00015">
    <property type="entry name" value="MCPsignal"/>
    <property type="match status" value="1"/>
</dbReference>
<evidence type="ECO:0000256" key="10">
    <source>
        <dbReference type="SAM" id="Phobius"/>
    </source>
</evidence>
<dbReference type="CDD" id="cd18773">
    <property type="entry name" value="PDC1_HK_sensor"/>
    <property type="match status" value="1"/>
</dbReference>
<name>A0ABM7T1M5_9CLOT</name>
<evidence type="ECO:0000256" key="6">
    <source>
        <dbReference type="ARBA" id="ARBA00023136"/>
    </source>
</evidence>
<reference evidence="14" key="1">
    <citation type="submission" date="2021-07" db="EMBL/GenBank/DDBJ databases">
        <title>Complete genome sequencing of a Clostridium isolate.</title>
        <authorList>
            <person name="Ueki A."/>
            <person name="Tonouchi A."/>
        </authorList>
    </citation>
    <scope>NUCLEOTIDE SEQUENCE [LARGE SCALE GENOMIC DNA]</scope>
    <source>
        <strain evidence="14">C5S11</strain>
    </source>
</reference>
<keyword evidence="7 9" id="KW-0807">Transducer</keyword>
<dbReference type="CDD" id="cd12912">
    <property type="entry name" value="PDC2_MCP_like"/>
    <property type="match status" value="1"/>
</dbReference>
<dbReference type="Pfam" id="PF02743">
    <property type="entry name" value="dCache_1"/>
    <property type="match status" value="1"/>
</dbReference>
<dbReference type="SMART" id="SM00304">
    <property type="entry name" value="HAMP"/>
    <property type="match status" value="1"/>
</dbReference>
<evidence type="ECO:0000259" key="11">
    <source>
        <dbReference type="PROSITE" id="PS50111"/>
    </source>
</evidence>
<evidence type="ECO:0000313" key="14">
    <source>
        <dbReference type="Proteomes" id="UP000824633"/>
    </source>
</evidence>
<evidence type="ECO:0000256" key="7">
    <source>
        <dbReference type="ARBA" id="ARBA00023224"/>
    </source>
</evidence>
<dbReference type="RefSeq" id="WP_224036444.1">
    <property type="nucleotide sequence ID" value="NZ_AP024849.1"/>
</dbReference>
<dbReference type="Proteomes" id="UP000824633">
    <property type="component" value="Chromosome"/>
</dbReference>
<organism evidence="13 14">
    <name type="scientific">Clostridium gelidum</name>
    <dbReference type="NCBI Taxonomy" id="704125"/>
    <lineage>
        <taxon>Bacteria</taxon>
        <taxon>Bacillati</taxon>
        <taxon>Bacillota</taxon>
        <taxon>Clostridia</taxon>
        <taxon>Eubacteriales</taxon>
        <taxon>Clostridiaceae</taxon>
        <taxon>Clostridium</taxon>
    </lineage>
</organism>
<dbReference type="Pfam" id="PF00672">
    <property type="entry name" value="HAMP"/>
    <property type="match status" value="1"/>
</dbReference>
<keyword evidence="6 10" id="KW-0472">Membrane</keyword>
<evidence type="ECO:0000256" key="9">
    <source>
        <dbReference type="PROSITE-ProRule" id="PRU00284"/>
    </source>
</evidence>
<evidence type="ECO:0000256" key="1">
    <source>
        <dbReference type="ARBA" id="ARBA00004651"/>
    </source>
</evidence>
<keyword evidence="4 10" id="KW-0812">Transmembrane</keyword>
<comment type="similarity">
    <text evidence="8">Belongs to the methyl-accepting chemotaxis (MCP) protein family.</text>
</comment>
<dbReference type="PROSITE" id="PS50111">
    <property type="entry name" value="CHEMOTAXIS_TRANSDUC_2"/>
    <property type="match status" value="1"/>
</dbReference>
<accession>A0ABM7T1M5</accession>
<dbReference type="InterPro" id="IPR003660">
    <property type="entry name" value="HAMP_dom"/>
</dbReference>
<dbReference type="SUPFAM" id="SSF58104">
    <property type="entry name" value="Methyl-accepting chemotaxis protein (MCP) signaling domain"/>
    <property type="match status" value="1"/>
</dbReference>
<dbReference type="PANTHER" id="PTHR32089:SF114">
    <property type="entry name" value="METHYL-ACCEPTING CHEMOTAXIS PROTEIN MCPB"/>
    <property type="match status" value="1"/>
</dbReference>
<feature type="transmembrane region" description="Helical" evidence="10">
    <location>
        <begin position="300"/>
        <end position="323"/>
    </location>
</feature>
<dbReference type="InterPro" id="IPR004089">
    <property type="entry name" value="MCPsignal_dom"/>
</dbReference>
<dbReference type="InterPro" id="IPR033479">
    <property type="entry name" value="dCache_1"/>
</dbReference>
<comment type="subcellular location">
    <subcellularLocation>
        <location evidence="1">Cell membrane</location>
        <topology evidence="1">Multi-pass membrane protein</topology>
    </subcellularLocation>
</comment>
<sequence>MKIGLRGKILFFIISLLIVSFTMVALISYGESRKIITKQLNEQLITKTDYMQQKILNFFSQRQIVLENETQYIAEILKKTKDDKNEFVGAKNTIADYLVLQGSLVKDKYGILDVYVGYPDGKIEAASKWVPEDPNWNCTERSWYKAAVAASGKQVYTDVYIDADSKQSVVTVSQIIKKEDGSNYAVVALDIQLSQLSALFSEEKIGDSGYPFLLNKDGRFLIHPKYEFNEDITKASTIYNISNGSLKDIGEKLTSKTSEALKGNLDGVAKIYYGENVKNTDFYIVSSLTEEEFTKDLSSLIMIIASILIGSIIFFGGLVFVFVGRITKVIKQVVEGMKQMANGNLNYKMVKINRKDELGILAESIDNMQVSLRDTINEIIIETDNVNKALQVSNSSILELNENIEDVSNTVEELSLGVEETASSTEELNAMSTDIESAIELIADKSQEGSISAGEISKKALSLKDSSVKHHNEANEIRVNIKNSMDEALDKIKEVEKIRALADTILQISSQTNLLALNAAIESARAGEAGRGFSVVADEIRKLAENSENTVNEIHSTIQVVFEAVNNLTRISKETLYYIETKVVDSYKESVTVGENYDNDAIYVNNLVSDLSATSEELLAAIKNVAESIDDISKANSQGAKDTSDIAHKVLRIKQRADEVKIETNNVKQSTDHLKELVSKFTI</sequence>
<evidence type="ECO:0000313" key="13">
    <source>
        <dbReference type="EMBL" id="BCZ44787.1"/>
    </source>
</evidence>
<proteinExistence type="inferred from homology"/>
<dbReference type="Gene3D" id="1.10.287.950">
    <property type="entry name" value="Methyl-accepting chemotaxis protein"/>
    <property type="match status" value="1"/>
</dbReference>
<dbReference type="PANTHER" id="PTHR32089">
    <property type="entry name" value="METHYL-ACCEPTING CHEMOTAXIS PROTEIN MCPB"/>
    <property type="match status" value="1"/>
</dbReference>
<keyword evidence="14" id="KW-1185">Reference proteome</keyword>
<feature type="domain" description="Methyl-accepting transducer" evidence="11">
    <location>
        <begin position="396"/>
        <end position="633"/>
    </location>
</feature>
<dbReference type="SUPFAM" id="SSF103190">
    <property type="entry name" value="Sensory domain-like"/>
    <property type="match status" value="1"/>
</dbReference>
<evidence type="ECO:0000259" key="12">
    <source>
        <dbReference type="PROSITE" id="PS50885"/>
    </source>
</evidence>
<evidence type="ECO:0000256" key="3">
    <source>
        <dbReference type="ARBA" id="ARBA00022500"/>
    </source>
</evidence>
<evidence type="ECO:0000256" key="2">
    <source>
        <dbReference type="ARBA" id="ARBA00022475"/>
    </source>
</evidence>
<feature type="transmembrane region" description="Helical" evidence="10">
    <location>
        <begin position="9"/>
        <end position="29"/>
    </location>
</feature>
<keyword evidence="5 10" id="KW-1133">Transmembrane helix</keyword>
<evidence type="ECO:0000256" key="4">
    <source>
        <dbReference type="ARBA" id="ARBA00022692"/>
    </source>
</evidence>
<gene>
    <name evidence="13" type="ORF">psyc5s11_08540</name>
</gene>
<keyword evidence="2" id="KW-1003">Cell membrane</keyword>